<dbReference type="PANTHER" id="PTHR13633">
    <property type="entry name" value="MITOCHONDRIAL TRANSCRIPTION RESCUE FACTOR 1"/>
    <property type="match status" value="1"/>
</dbReference>
<reference evidence="3 4" key="1">
    <citation type="submission" date="2020-05" db="EMBL/GenBank/DDBJ databases">
        <title>Streptobacillus felis strain LHL191014123.</title>
        <authorList>
            <person name="Fawzy A."/>
            <person name="Rau J."/>
            <person name="Risse K."/>
            <person name="Schauerte N."/>
            <person name="Geiger C."/>
            <person name="Blom J."/>
            <person name="Imirzalioglu C."/>
            <person name="Falgenhauer J."/>
            <person name="Bach A."/>
            <person name="Herden C."/>
            <person name="Eisenberg T."/>
        </authorList>
    </citation>
    <scope>NUCLEOTIDE SEQUENCE [LARGE SCALE GENOMIC DNA]</scope>
    <source>
        <strain evidence="3 4">LHL191014123</strain>
    </source>
</reference>
<evidence type="ECO:0000256" key="1">
    <source>
        <dbReference type="PROSITE-ProRule" id="PRU00182"/>
    </source>
</evidence>
<dbReference type="RefSeq" id="WP_067320894.1">
    <property type="nucleotide sequence ID" value="NZ_CBCRWS010000015.1"/>
</dbReference>
<dbReference type="GO" id="GO:0003723">
    <property type="term" value="F:RNA binding"/>
    <property type="evidence" value="ECO:0007669"/>
    <property type="project" value="UniProtKB-KW"/>
</dbReference>
<dbReference type="EMBL" id="JABMKT010000019">
    <property type="protein sequence ID" value="NYV28036.1"/>
    <property type="molecule type" value="Genomic_DNA"/>
</dbReference>
<evidence type="ECO:0000313" key="3">
    <source>
        <dbReference type="EMBL" id="NYV28036.1"/>
    </source>
</evidence>
<dbReference type="InterPro" id="IPR002942">
    <property type="entry name" value="S4_RNA-bd"/>
</dbReference>
<dbReference type="OrthoDB" id="9812787at2"/>
<keyword evidence="4" id="KW-1185">Reference proteome</keyword>
<dbReference type="InterPro" id="IPR012677">
    <property type="entry name" value="Nucleotide-bd_a/b_plait_sf"/>
</dbReference>
<dbReference type="Proteomes" id="UP000526184">
    <property type="component" value="Unassembled WGS sequence"/>
</dbReference>
<dbReference type="InterPro" id="IPR040591">
    <property type="entry name" value="RqcP2_RBD"/>
</dbReference>
<dbReference type="PANTHER" id="PTHR13633:SF3">
    <property type="entry name" value="MITOCHONDRIAL TRANSCRIPTION RESCUE FACTOR 1"/>
    <property type="match status" value="1"/>
</dbReference>
<dbReference type="Pfam" id="PF01479">
    <property type="entry name" value="S4"/>
    <property type="match status" value="1"/>
</dbReference>
<dbReference type="InterPro" id="IPR036986">
    <property type="entry name" value="S4_RNA-bd_sf"/>
</dbReference>
<dbReference type="Gene3D" id="3.10.290.10">
    <property type="entry name" value="RNA-binding S4 domain"/>
    <property type="match status" value="1"/>
</dbReference>
<dbReference type="SUPFAM" id="SSF55174">
    <property type="entry name" value="Alpha-L RNA-binding motif"/>
    <property type="match status" value="1"/>
</dbReference>
<gene>
    <name evidence="3" type="ORF">HP397_04315</name>
</gene>
<keyword evidence="1" id="KW-0694">RNA-binding</keyword>
<comment type="caution">
    <text evidence="3">The sequence shown here is derived from an EMBL/GenBank/DDBJ whole genome shotgun (WGS) entry which is preliminary data.</text>
</comment>
<feature type="domain" description="RNA-binding S4" evidence="2">
    <location>
        <begin position="170"/>
        <end position="231"/>
    </location>
</feature>
<dbReference type="SMART" id="SM00363">
    <property type="entry name" value="S4"/>
    <property type="match status" value="1"/>
</dbReference>
<proteinExistence type="predicted"/>
<protein>
    <submittedName>
        <fullName evidence="3">RNA-binding protein</fullName>
    </submittedName>
</protein>
<evidence type="ECO:0000259" key="2">
    <source>
        <dbReference type="SMART" id="SM00363"/>
    </source>
</evidence>
<evidence type="ECO:0000313" key="4">
    <source>
        <dbReference type="Proteomes" id="UP000526184"/>
    </source>
</evidence>
<sequence length="246" mass="28933">MKINKEEFLRKIGNNEMAIKVYNALDMALEYEIGVCTEIFVTPNIYKKLSKNYGNIYTYTKGYDRKQICFTPYEPEFEYSILEIRINNKFREYTHKDFLGSLMGLNIKREMIGDIFVENNVGYIIVSNSILEVITKNLKHIGKNECKIEISNKENFSYNYKDIKSNISSNRLDNFVSDITNLSRNKAVELIEAGLVQIDYEVCKEKNKVVKKNDILTIRKYGKFLISEELEDSKKGKKRWIIKKYE</sequence>
<dbReference type="Pfam" id="PF17774">
    <property type="entry name" value="YlmH_RBD"/>
    <property type="match status" value="1"/>
</dbReference>
<organism evidence="3 4">
    <name type="scientific">Streptobacillus felis</name>
    <dbReference type="NCBI Taxonomy" id="1384509"/>
    <lineage>
        <taxon>Bacteria</taxon>
        <taxon>Fusobacteriati</taxon>
        <taxon>Fusobacteriota</taxon>
        <taxon>Fusobacteriia</taxon>
        <taxon>Fusobacteriales</taxon>
        <taxon>Leptotrichiaceae</taxon>
        <taxon>Streptobacillus</taxon>
    </lineage>
</organism>
<dbReference type="AlphaFoldDB" id="A0A7Z0PFY2"/>
<dbReference type="CDD" id="cd00165">
    <property type="entry name" value="S4"/>
    <property type="match status" value="1"/>
</dbReference>
<name>A0A7Z0PFY2_9FUSO</name>
<dbReference type="PROSITE" id="PS50889">
    <property type="entry name" value="S4"/>
    <property type="match status" value="1"/>
</dbReference>
<accession>A0A7Z0PFY2</accession>
<dbReference type="Gene3D" id="3.30.70.330">
    <property type="match status" value="1"/>
</dbReference>